<keyword evidence="1" id="KW-1133">Transmembrane helix</keyword>
<feature type="transmembrane region" description="Helical" evidence="1">
    <location>
        <begin position="86"/>
        <end position="110"/>
    </location>
</feature>
<name>A0A840V5V4_9BACT</name>
<evidence type="ECO:0000313" key="2">
    <source>
        <dbReference type="EMBL" id="MBB5348431.1"/>
    </source>
</evidence>
<reference evidence="2 3" key="1">
    <citation type="submission" date="2020-08" db="EMBL/GenBank/DDBJ databases">
        <title>Genomic Encyclopedia of Type Strains, Phase IV (KMG-IV): sequencing the most valuable type-strain genomes for metagenomic binning, comparative biology and taxonomic classification.</title>
        <authorList>
            <person name="Goeker M."/>
        </authorList>
    </citation>
    <scope>NUCLEOTIDE SEQUENCE [LARGE SCALE GENOMIC DNA]</scope>
    <source>
        <strain evidence="2 3">DSM 28570</strain>
    </source>
</reference>
<keyword evidence="1" id="KW-0812">Transmembrane</keyword>
<keyword evidence="3" id="KW-1185">Reference proteome</keyword>
<dbReference type="EMBL" id="JACHEO010000011">
    <property type="protein sequence ID" value="MBB5348431.1"/>
    <property type="molecule type" value="Genomic_DNA"/>
</dbReference>
<evidence type="ECO:0000256" key="1">
    <source>
        <dbReference type="SAM" id="Phobius"/>
    </source>
</evidence>
<organism evidence="2 3">
    <name type="scientific">Desulfoprunum benzoelyticum</name>
    <dbReference type="NCBI Taxonomy" id="1506996"/>
    <lineage>
        <taxon>Bacteria</taxon>
        <taxon>Pseudomonadati</taxon>
        <taxon>Thermodesulfobacteriota</taxon>
        <taxon>Desulfobulbia</taxon>
        <taxon>Desulfobulbales</taxon>
        <taxon>Desulfobulbaceae</taxon>
        <taxon>Desulfoprunum</taxon>
    </lineage>
</organism>
<comment type="caution">
    <text evidence="2">The sequence shown here is derived from an EMBL/GenBank/DDBJ whole genome shotgun (WGS) entry which is preliminary data.</text>
</comment>
<evidence type="ECO:0000313" key="3">
    <source>
        <dbReference type="Proteomes" id="UP000539642"/>
    </source>
</evidence>
<feature type="transmembrane region" description="Helical" evidence="1">
    <location>
        <begin position="57"/>
        <end position="79"/>
    </location>
</feature>
<proteinExistence type="predicted"/>
<dbReference type="RefSeq" id="WP_205240121.1">
    <property type="nucleotide sequence ID" value="NZ_JACHEO010000011.1"/>
</dbReference>
<sequence length="111" mass="11333">MNDKILSETAKGKQGRNLTTFAIIATLCLISSNAAAMTVPAAGSFAYDLYDIGVNQILLGPIGFVAGVACMVFSAILAIRQMILPAAGVVLGGAFLLKADAVVQTIGAMIS</sequence>
<keyword evidence="1" id="KW-0472">Membrane</keyword>
<dbReference type="Proteomes" id="UP000539642">
    <property type="component" value="Unassembled WGS sequence"/>
</dbReference>
<feature type="transmembrane region" description="Helical" evidence="1">
    <location>
        <begin position="21"/>
        <end position="45"/>
    </location>
</feature>
<dbReference type="AlphaFoldDB" id="A0A840V5V4"/>
<gene>
    <name evidence="2" type="ORF">HNQ81_002166</name>
</gene>
<accession>A0A840V5V4</accession>
<protein>
    <submittedName>
        <fullName evidence="2">Uncharacterized protein</fullName>
    </submittedName>
</protein>